<evidence type="ECO:0000313" key="2">
    <source>
        <dbReference type="EMBL" id="MCU6686880.1"/>
    </source>
</evidence>
<evidence type="ECO:0000313" key="3">
    <source>
        <dbReference type="Proteomes" id="UP001652431"/>
    </source>
</evidence>
<dbReference type="EMBL" id="JAOQJU010000010">
    <property type="protein sequence ID" value="MCU6686880.1"/>
    <property type="molecule type" value="Genomic_DNA"/>
</dbReference>
<dbReference type="PROSITE" id="PS50943">
    <property type="entry name" value="HTH_CROC1"/>
    <property type="match status" value="1"/>
</dbReference>
<sequence>MEEFDIQRLMDNINSIIQQKNIKIGEMESDIGVSPGYISRLTKKGNGAATSADLIWKVAKYLGVSVDFLMDGNAAKTADNLRYMQGFINKLMVRTESAELCWEPITTKYVNQIMAGGDGELFIVKECGKTEHVDNGNDLPIIEENTFSEDNYTYRRVKKNRIWSSAAPLEYVWLDGPGFVAKLNEETELYIFSMGISFGTDHGNIEDTFYDVYMRKYVVDDSPDVLCGNMGEPIFYWKLIPLCNTFNNASSIREDIIGLYNSASNHAYDIKLDADAKSFIDEFMGLI</sequence>
<comment type="caution">
    <text evidence="2">The sequence shown here is derived from an EMBL/GenBank/DDBJ whole genome shotgun (WGS) entry which is preliminary data.</text>
</comment>
<feature type="domain" description="HTH cro/C1-type" evidence="1">
    <location>
        <begin position="13"/>
        <end position="69"/>
    </location>
</feature>
<gene>
    <name evidence="2" type="ORF">OCV99_10040</name>
</gene>
<protein>
    <submittedName>
        <fullName evidence="2">Helix-turn-helix domain-containing protein</fullName>
    </submittedName>
</protein>
<proteinExistence type="predicted"/>
<reference evidence="2 3" key="1">
    <citation type="journal article" date="2021" name="ISME Commun">
        <title>Automated analysis of genomic sequences facilitates high-throughput and comprehensive description of bacteria.</title>
        <authorList>
            <person name="Hitch T.C.A."/>
        </authorList>
    </citation>
    <scope>NUCLEOTIDE SEQUENCE [LARGE SCALE GENOMIC DNA]</scope>
    <source>
        <strain evidence="2 3">Sanger_03</strain>
    </source>
</reference>
<dbReference type="Pfam" id="PF01381">
    <property type="entry name" value="HTH_3"/>
    <property type="match status" value="1"/>
</dbReference>
<dbReference type="Gene3D" id="1.10.260.40">
    <property type="entry name" value="lambda repressor-like DNA-binding domains"/>
    <property type="match status" value="1"/>
</dbReference>
<dbReference type="InterPro" id="IPR001387">
    <property type="entry name" value="Cro/C1-type_HTH"/>
</dbReference>
<dbReference type="SMART" id="SM00530">
    <property type="entry name" value="HTH_XRE"/>
    <property type="match status" value="1"/>
</dbReference>
<organism evidence="2 3">
    <name type="scientific">Dorea acetigenes</name>
    <dbReference type="NCBI Taxonomy" id="2981787"/>
    <lineage>
        <taxon>Bacteria</taxon>
        <taxon>Bacillati</taxon>
        <taxon>Bacillota</taxon>
        <taxon>Clostridia</taxon>
        <taxon>Lachnospirales</taxon>
        <taxon>Lachnospiraceae</taxon>
        <taxon>Dorea</taxon>
    </lineage>
</organism>
<keyword evidence="3" id="KW-1185">Reference proteome</keyword>
<dbReference type="SUPFAM" id="SSF47413">
    <property type="entry name" value="lambda repressor-like DNA-binding domains"/>
    <property type="match status" value="1"/>
</dbReference>
<dbReference type="Proteomes" id="UP001652431">
    <property type="component" value="Unassembled WGS sequence"/>
</dbReference>
<dbReference type="CDD" id="cd00093">
    <property type="entry name" value="HTH_XRE"/>
    <property type="match status" value="1"/>
</dbReference>
<dbReference type="RefSeq" id="WP_158370243.1">
    <property type="nucleotide sequence ID" value="NZ_JAOQJU010000010.1"/>
</dbReference>
<name>A0ABT2RNB1_9FIRM</name>
<accession>A0ABT2RNB1</accession>
<dbReference type="InterPro" id="IPR010982">
    <property type="entry name" value="Lambda_DNA-bd_dom_sf"/>
</dbReference>
<evidence type="ECO:0000259" key="1">
    <source>
        <dbReference type="PROSITE" id="PS50943"/>
    </source>
</evidence>